<dbReference type="Proteomes" id="UP001060566">
    <property type="component" value="Unassembled WGS sequence"/>
</dbReference>
<gene>
    <name evidence="2" type="ORF">NGM45_20030</name>
</gene>
<accession>A0ABT3EXK8</accession>
<dbReference type="RefSeq" id="WP_044792677.1">
    <property type="nucleotide sequence ID" value="NZ_JAOXJG010000019.1"/>
</dbReference>
<dbReference type="EMBL" id="JAOXJG010000019">
    <property type="protein sequence ID" value="MCW1241321.1"/>
    <property type="molecule type" value="Genomic_DNA"/>
</dbReference>
<name>A0ABT3EXK8_9BACI</name>
<protein>
    <recommendedName>
        <fullName evidence="4">Group-specific protein</fullName>
    </recommendedName>
</protein>
<organism evidence="2 3">
    <name type="scientific">Bacillus pretiosus</name>
    <dbReference type="NCBI Taxonomy" id="2983392"/>
    <lineage>
        <taxon>Bacteria</taxon>
        <taxon>Bacillati</taxon>
        <taxon>Bacillota</taxon>
        <taxon>Bacilli</taxon>
        <taxon>Bacillales</taxon>
        <taxon>Bacillaceae</taxon>
        <taxon>Bacillus</taxon>
    </lineage>
</organism>
<evidence type="ECO:0000256" key="1">
    <source>
        <dbReference type="SAM" id="Phobius"/>
    </source>
</evidence>
<reference evidence="2" key="1">
    <citation type="submission" date="2022-10" db="EMBL/GenBank/DDBJ databases">
        <title>De novo draft assembly of the Pseudomonas pretiosus genome isolated from the plants rhizorohere.</title>
        <authorList>
            <person name="Robas M."/>
            <person name="Fernandez V.M."/>
            <person name="Provanza A."/>
            <person name="Jimenez P.A."/>
        </authorList>
    </citation>
    <scope>NUCLEOTIDE SEQUENCE</scope>
    <source>
        <strain evidence="2">SAICEU11T</strain>
    </source>
</reference>
<evidence type="ECO:0000313" key="3">
    <source>
        <dbReference type="Proteomes" id="UP001060566"/>
    </source>
</evidence>
<keyword evidence="3" id="KW-1185">Reference proteome</keyword>
<feature type="transmembrane region" description="Helical" evidence="1">
    <location>
        <begin position="6"/>
        <end position="25"/>
    </location>
</feature>
<keyword evidence="1" id="KW-1133">Transmembrane helix</keyword>
<sequence length="83" mass="9296">MAIVITMGLIVLGVIFICLSIYKLIKKIKEQATKKDKWNIVWANILELFNDPLYGPPVYFLLGGISLIIGFLLLFVGIGWVEG</sequence>
<keyword evidence="1" id="KW-0472">Membrane</keyword>
<evidence type="ECO:0000313" key="2">
    <source>
        <dbReference type="EMBL" id="MCW1241321.1"/>
    </source>
</evidence>
<comment type="caution">
    <text evidence="2">The sequence shown here is derived from an EMBL/GenBank/DDBJ whole genome shotgun (WGS) entry which is preliminary data.</text>
</comment>
<dbReference type="GeneID" id="301200167"/>
<evidence type="ECO:0008006" key="4">
    <source>
        <dbReference type="Google" id="ProtNLM"/>
    </source>
</evidence>
<keyword evidence="1" id="KW-0812">Transmembrane</keyword>
<feature type="transmembrane region" description="Helical" evidence="1">
    <location>
        <begin position="58"/>
        <end position="81"/>
    </location>
</feature>
<proteinExistence type="predicted"/>